<evidence type="ECO:0000313" key="1">
    <source>
        <dbReference type="EMBL" id="SVA04209.1"/>
    </source>
</evidence>
<proteinExistence type="predicted"/>
<reference evidence="1" key="1">
    <citation type="submission" date="2018-05" db="EMBL/GenBank/DDBJ databases">
        <authorList>
            <person name="Lanie J.A."/>
            <person name="Ng W.-L."/>
            <person name="Kazmierczak K.M."/>
            <person name="Andrzejewski T.M."/>
            <person name="Davidsen T.M."/>
            <person name="Wayne K.J."/>
            <person name="Tettelin H."/>
            <person name="Glass J.I."/>
            <person name="Rusch D."/>
            <person name="Podicherti R."/>
            <person name="Tsui H.-C.T."/>
            <person name="Winkler M.E."/>
        </authorList>
    </citation>
    <scope>NUCLEOTIDE SEQUENCE</scope>
</reference>
<dbReference type="EMBL" id="UINC01003199">
    <property type="protein sequence ID" value="SVA04209.1"/>
    <property type="molecule type" value="Genomic_DNA"/>
</dbReference>
<name>A0A381SL75_9ZZZZ</name>
<sequence length="140" mass="17506">MVLSTDIKTIIIKYNKPYTIKYMSEKKKNFFGLCLDCNYYNYLFNRCEYCRAHFNIVYNIVYTTYNISNIDIDEKKIHRYYLFKYIIKHLNFRYFNKYNELFFEFLSNLRHDLSIYHININYKTLFLFFLILQDKKKIFV</sequence>
<gene>
    <name evidence="1" type="ORF">METZ01_LOCUS57063</name>
</gene>
<dbReference type="AlphaFoldDB" id="A0A381SL75"/>
<organism evidence="1">
    <name type="scientific">marine metagenome</name>
    <dbReference type="NCBI Taxonomy" id="408172"/>
    <lineage>
        <taxon>unclassified sequences</taxon>
        <taxon>metagenomes</taxon>
        <taxon>ecological metagenomes</taxon>
    </lineage>
</organism>
<protein>
    <submittedName>
        <fullName evidence="1">Uncharacterized protein</fullName>
    </submittedName>
</protein>
<accession>A0A381SL75</accession>